<evidence type="ECO:0000256" key="1">
    <source>
        <dbReference type="ARBA" id="ARBA00004255"/>
    </source>
</evidence>
<feature type="compositionally biased region" description="Pro residues" evidence="16">
    <location>
        <begin position="57"/>
        <end position="81"/>
    </location>
</feature>
<dbReference type="PANTHER" id="PTHR13803:SF39">
    <property type="entry name" value="SECRETORY 24AB, ISOFORM A"/>
    <property type="match status" value="1"/>
</dbReference>
<feature type="domain" description="Sec23/Sec24 beta-sandwich" evidence="21">
    <location>
        <begin position="507"/>
        <end position="590"/>
    </location>
</feature>
<keyword evidence="8" id="KW-0963">Cytoplasm</keyword>
<keyword evidence="12" id="KW-0333">Golgi apparatus</keyword>
<dbReference type="Pfam" id="PF04811">
    <property type="entry name" value="Sec23_trunk"/>
    <property type="match status" value="1"/>
</dbReference>
<evidence type="ECO:0000256" key="4">
    <source>
        <dbReference type="ARBA" id="ARBA00008334"/>
    </source>
</evidence>
<dbReference type="GO" id="GO:0005789">
    <property type="term" value="C:endoplasmic reticulum membrane"/>
    <property type="evidence" value="ECO:0007669"/>
    <property type="project" value="UniProtKB-SubCell"/>
</dbReference>
<evidence type="ECO:0000313" key="22">
    <source>
        <dbReference type="EMBL" id="KAF2457400.1"/>
    </source>
</evidence>
<dbReference type="InterPro" id="IPR029006">
    <property type="entry name" value="ADF-H/Gelsolin-like_dom_sf"/>
</dbReference>
<comment type="similarity">
    <text evidence="4">Belongs to the SEC23/SEC24 family. SEC24 subfamily.</text>
</comment>
<dbReference type="InterPro" id="IPR006900">
    <property type="entry name" value="Sec23/24_helical_dom"/>
</dbReference>
<dbReference type="Gene3D" id="3.40.50.410">
    <property type="entry name" value="von Willebrand factor, type A domain"/>
    <property type="match status" value="1"/>
</dbReference>
<dbReference type="GO" id="GO:0000149">
    <property type="term" value="F:SNARE binding"/>
    <property type="evidence" value="ECO:0007669"/>
    <property type="project" value="TreeGrafter"/>
</dbReference>
<reference evidence="22" key="1">
    <citation type="journal article" date="2020" name="Stud. Mycol.">
        <title>101 Dothideomycetes genomes: a test case for predicting lifestyles and emergence of pathogens.</title>
        <authorList>
            <person name="Haridas S."/>
            <person name="Albert R."/>
            <person name="Binder M."/>
            <person name="Bloem J."/>
            <person name="Labutti K."/>
            <person name="Salamov A."/>
            <person name="Andreopoulos B."/>
            <person name="Baker S."/>
            <person name="Barry K."/>
            <person name="Bills G."/>
            <person name="Bluhm B."/>
            <person name="Cannon C."/>
            <person name="Castanera R."/>
            <person name="Culley D."/>
            <person name="Daum C."/>
            <person name="Ezra D."/>
            <person name="Gonzalez J."/>
            <person name="Henrissat B."/>
            <person name="Kuo A."/>
            <person name="Liang C."/>
            <person name="Lipzen A."/>
            <person name="Lutzoni F."/>
            <person name="Magnuson J."/>
            <person name="Mondo S."/>
            <person name="Nolan M."/>
            <person name="Ohm R."/>
            <person name="Pangilinan J."/>
            <person name="Park H.-J."/>
            <person name="Ramirez L."/>
            <person name="Alfaro M."/>
            <person name="Sun H."/>
            <person name="Tritt A."/>
            <person name="Yoshinaga Y."/>
            <person name="Zwiers L.-H."/>
            <person name="Turgeon B."/>
            <person name="Goodwin S."/>
            <person name="Spatafora J."/>
            <person name="Crous P."/>
            <person name="Grigoriev I."/>
        </authorList>
    </citation>
    <scope>NUCLEOTIDE SEQUENCE</scope>
    <source>
        <strain evidence="22">ATCC 16933</strain>
    </source>
</reference>
<dbReference type="GO" id="GO:0008270">
    <property type="term" value="F:zinc ion binding"/>
    <property type="evidence" value="ECO:0007669"/>
    <property type="project" value="InterPro"/>
</dbReference>
<dbReference type="GO" id="GO:0006886">
    <property type="term" value="P:intracellular protein transport"/>
    <property type="evidence" value="ECO:0007669"/>
    <property type="project" value="InterPro"/>
</dbReference>
<evidence type="ECO:0000256" key="7">
    <source>
        <dbReference type="ARBA" id="ARBA00022448"/>
    </source>
</evidence>
<evidence type="ECO:0000256" key="9">
    <source>
        <dbReference type="ARBA" id="ARBA00022824"/>
    </source>
</evidence>
<dbReference type="SUPFAM" id="SSF81811">
    <property type="entry name" value="Helical domain of Sec23/24"/>
    <property type="match status" value="1"/>
</dbReference>
<keyword evidence="11" id="KW-0653">Protein transport</keyword>
<dbReference type="Proteomes" id="UP000799766">
    <property type="component" value="Unassembled WGS sequence"/>
</dbReference>
<dbReference type="Gene3D" id="2.60.40.1670">
    <property type="entry name" value="beta-sandwich domain of Sec23/24"/>
    <property type="match status" value="1"/>
</dbReference>
<dbReference type="AlphaFoldDB" id="A0A6A6P080"/>
<dbReference type="Pfam" id="PF00626">
    <property type="entry name" value="Gelsolin"/>
    <property type="match status" value="1"/>
</dbReference>
<comment type="function">
    <text evidence="15">Component of the coat protein complex II (COPII) which promotes the formation of transport vesicles from the endoplasmic reticulum (ER). The coat has two main functions, the physical deformation of the endoplasmic reticulum membrane into vesicles and the selection of cargo molecules.</text>
</comment>
<proteinExistence type="inferred from homology"/>
<dbReference type="EMBL" id="MU001680">
    <property type="protein sequence ID" value="KAF2457400.1"/>
    <property type="molecule type" value="Genomic_DNA"/>
</dbReference>
<dbReference type="SUPFAM" id="SSF53300">
    <property type="entry name" value="vWA-like"/>
    <property type="match status" value="1"/>
</dbReference>
<feature type="region of interest" description="Disordered" evidence="16">
    <location>
        <begin position="53"/>
        <end position="85"/>
    </location>
</feature>
<dbReference type="GO" id="GO:0070971">
    <property type="term" value="C:endoplasmic reticulum exit site"/>
    <property type="evidence" value="ECO:0007669"/>
    <property type="project" value="TreeGrafter"/>
</dbReference>
<dbReference type="InterPro" id="IPR050550">
    <property type="entry name" value="SEC23_SEC24_subfamily"/>
</dbReference>
<keyword evidence="10" id="KW-0931">ER-Golgi transport</keyword>
<feature type="domain" description="Zinc finger Sec23/Sec24-type" evidence="18">
    <location>
        <begin position="186"/>
        <end position="223"/>
    </location>
</feature>
<evidence type="ECO:0000259" key="21">
    <source>
        <dbReference type="Pfam" id="PF08033"/>
    </source>
</evidence>
<dbReference type="GO" id="GO:0000139">
    <property type="term" value="C:Golgi membrane"/>
    <property type="evidence" value="ECO:0007669"/>
    <property type="project" value="UniProtKB-SubCell"/>
</dbReference>
<dbReference type="Gene3D" id="2.30.30.380">
    <property type="entry name" value="Zn-finger domain of Sec23/24"/>
    <property type="match status" value="1"/>
</dbReference>
<dbReference type="SUPFAM" id="SSF82754">
    <property type="entry name" value="C-terminal, gelsolin-like domain of Sec23/24"/>
    <property type="match status" value="1"/>
</dbReference>
<dbReference type="SUPFAM" id="SSF81995">
    <property type="entry name" value="beta-sandwich domain of Sec23/24"/>
    <property type="match status" value="1"/>
</dbReference>
<evidence type="ECO:0000256" key="13">
    <source>
        <dbReference type="ARBA" id="ARBA00023136"/>
    </source>
</evidence>
<protein>
    <recommendedName>
        <fullName evidence="6">Protein transport protein SEC24</fullName>
    </recommendedName>
    <alternativeName>
        <fullName evidence="5">Protein transport protein sec24</fullName>
    </alternativeName>
</protein>
<dbReference type="CDD" id="cd01479">
    <property type="entry name" value="Sec24-like"/>
    <property type="match status" value="1"/>
</dbReference>
<comment type="subcellular location">
    <subcellularLocation>
        <location evidence="2">Cytoplasmic vesicle</location>
        <location evidence="2">COPII-coated vesicle membrane</location>
        <topology evidence="2">Peripheral membrane protein</topology>
        <orientation evidence="2">Cytoplasmic side</orientation>
    </subcellularLocation>
    <subcellularLocation>
        <location evidence="3">Endoplasmic reticulum membrane</location>
        <topology evidence="3">Peripheral membrane protein</topology>
        <orientation evidence="3">Cytoplasmic side</orientation>
    </subcellularLocation>
    <subcellularLocation>
        <location evidence="1">Golgi apparatus membrane</location>
        <topology evidence="1">Peripheral membrane protein</topology>
        <orientation evidence="1">Cytoplasmic side</orientation>
    </subcellularLocation>
</comment>
<evidence type="ECO:0000259" key="17">
    <source>
        <dbReference type="Pfam" id="PF00626"/>
    </source>
</evidence>
<dbReference type="Pfam" id="PF08033">
    <property type="entry name" value="Sec23_BS"/>
    <property type="match status" value="1"/>
</dbReference>
<evidence type="ECO:0000313" key="23">
    <source>
        <dbReference type="Proteomes" id="UP000799766"/>
    </source>
</evidence>
<evidence type="ECO:0000259" key="18">
    <source>
        <dbReference type="Pfam" id="PF04810"/>
    </source>
</evidence>
<evidence type="ECO:0000259" key="19">
    <source>
        <dbReference type="Pfam" id="PF04811"/>
    </source>
</evidence>
<dbReference type="InterPro" id="IPR036465">
    <property type="entry name" value="vWFA_dom_sf"/>
</dbReference>
<dbReference type="Gene3D" id="1.20.120.730">
    <property type="entry name" value="Sec23/Sec24 helical domain"/>
    <property type="match status" value="1"/>
</dbReference>
<dbReference type="OrthoDB" id="49016at2759"/>
<evidence type="ECO:0000256" key="5">
    <source>
        <dbReference type="ARBA" id="ARBA00013453"/>
    </source>
</evidence>
<dbReference type="InterPro" id="IPR006895">
    <property type="entry name" value="Znf_Sec23_Sec24"/>
</dbReference>
<evidence type="ECO:0000256" key="3">
    <source>
        <dbReference type="ARBA" id="ARBA00004397"/>
    </source>
</evidence>
<keyword evidence="9" id="KW-0256">Endoplasmic reticulum</keyword>
<dbReference type="InterPro" id="IPR036175">
    <property type="entry name" value="Sec23/24_helical_dom_sf"/>
</dbReference>
<evidence type="ECO:0000256" key="8">
    <source>
        <dbReference type="ARBA" id="ARBA00022490"/>
    </source>
</evidence>
<keyword evidence="23" id="KW-1185">Reference proteome</keyword>
<dbReference type="PANTHER" id="PTHR13803">
    <property type="entry name" value="SEC24-RELATED PROTEIN"/>
    <property type="match status" value="1"/>
</dbReference>
<keyword evidence="14" id="KW-0968">Cytoplasmic vesicle</keyword>
<organism evidence="22 23">
    <name type="scientific">Lineolata rhizophorae</name>
    <dbReference type="NCBI Taxonomy" id="578093"/>
    <lineage>
        <taxon>Eukaryota</taxon>
        <taxon>Fungi</taxon>
        <taxon>Dikarya</taxon>
        <taxon>Ascomycota</taxon>
        <taxon>Pezizomycotina</taxon>
        <taxon>Dothideomycetes</taxon>
        <taxon>Dothideomycetes incertae sedis</taxon>
        <taxon>Lineolatales</taxon>
        <taxon>Lineolataceae</taxon>
        <taxon>Lineolata</taxon>
    </lineage>
</organism>
<dbReference type="GO" id="GO:0030127">
    <property type="term" value="C:COPII vesicle coat"/>
    <property type="evidence" value="ECO:0007669"/>
    <property type="project" value="InterPro"/>
</dbReference>
<evidence type="ECO:0000256" key="14">
    <source>
        <dbReference type="ARBA" id="ARBA00023329"/>
    </source>
</evidence>
<dbReference type="GO" id="GO:0090110">
    <property type="term" value="P:COPII-coated vesicle cargo loading"/>
    <property type="evidence" value="ECO:0007669"/>
    <property type="project" value="TreeGrafter"/>
</dbReference>
<evidence type="ECO:0000256" key="11">
    <source>
        <dbReference type="ARBA" id="ARBA00022927"/>
    </source>
</evidence>
<evidence type="ECO:0000256" key="12">
    <source>
        <dbReference type="ARBA" id="ARBA00023034"/>
    </source>
</evidence>
<evidence type="ECO:0000259" key="20">
    <source>
        <dbReference type="Pfam" id="PF04815"/>
    </source>
</evidence>
<dbReference type="InterPro" id="IPR041742">
    <property type="entry name" value="Sec24-like_trunk_dom"/>
</dbReference>
<dbReference type="InterPro" id="IPR036174">
    <property type="entry name" value="Znf_Sec23_Sec24_sf"/>
</dbReference>
<feature type="domain" description="Gelsolin-like" evidence="17">
    <location>
        <begin position="731"/>
        <end position="801"/>
    </location>
</feature>
<dbReference type="Gene3D" id="3.40.20.10">
    <property type="entry name" value="Severin"/>
    <property type="match status" value="1"/>
</dbReference>
<feature type="domain" description="Sec23/Sec24 trunk" evidence="19">
    <location>
        <begin position="260"/>
        <end position="501"/>
    </location>
</feature>
<keyword evidence="13" id="KW-0472">Membrane</keyword>
<evidence type="ECO:0000256" key="6">
    <source>
        <dbReference type="ARBA" id="ARBA00021213"/>
    </source>
</evidence>
<dbReference type="InterPro" id="IPR006896">
    <property type="entry name" value="Sec23/24_trunk_dom"/>
</dbReference>
<evidence type="ECO:0000256" key="16">
    <source>
        <dbReference type="SAM" id="MobiDB-lite"/>
    </source>
</evidence>
<dbReference type="InterPro" id="IPR007123">
    <property type="entry name" value="Gelsolin-like_dom"/>
</dbReference>
<keyword evidence="7" id="KW-0813">Transport</keyword>
<accession>A0A6A6P080</accession>
<evidence type="ECO:0000256" key="2">
    <source>
        <dbReference type="ARBA" id="ARBA00004299"/>
    </source>
</evidence>
<dbReference type="SUPFAM" id="SSF82919">
    <property type="entry name" value="Zn-finger domain of Sec23/24"/>
    <property type="match status" value="1"/>
</dbReference>
<name>A0A6A6P080_9PEZI</name>
<dbReference type="Pfam" id="PF04810">
    <property type="entry name" value="zf-Sec23_Sec24"/>
    <property type="match status" value="1"/>
</dbReference>
<dbReference type="InterPro" id="IPR036180">
    <property type="entry name" value="Gelsolin-like_dom_sf"/>
</dbReference>
<sequence>MEYDGAQAGHKKKRVYAPQAYEFGANVPQQPAGAPPMAGGDALASQFGQMNIQQPAAPQPPMASPGMPPGMMPPQPGPPQPGMAQPLPQPTVQLNQLYPSDVISQPFNVYELDMPPPQISLPPNTSVTPSPYANCPPKYMRSTLNAIPTTHSLLKKSRLPFALCIQPYAALHDAEDPVPVVPDQVISRCRRCRSYINSFATFLDHGHRWRCNMCNLTNDVPQAFDWDSATQTSVDRWQRPELNYSVVEFVAPQEYMVRPPQPLVYLFLFDVSYNAVVNGLLATSARCILESLDRIPNADRRTRLGFIAVDSSLHYFSIPRDGNELSDPSMLVVSDLDEPFLPTPEDLLVNLSESRANIENFLNKLQGMFQETQNGASAMGSALRAGHKLISPVGGKITVLSSTLPNIGHGKLEMREDKKILGTSKEGSLLQTGNSFYKSFAVECSKTQVSIDMFLFSSQYQDVASLSNLPRYTGGQTYFYPGWNAARSEDAIKFAREFSEYLSAEIGLEAVLRVRATTGLRMSTFYGNFFNRSSDLCAFPAFPRDQSYVVEVAIDETITKPFVCMQAAVLHTTCNGERRIRVLTLALPTTESLSGLYASADQCAIVEYFSHKAVERALSSGPEAARDALQSKLLEILTTYRKELAGGSMGGGGLQLPANLRALPVLFLGLIKNVGLRKSAQIPSDLRAAALCLLSTLPLPLMMQYIYPKMYSLHDMPDNAGMPDETTGETLLPPPVNLTSERIVPYGLYLIDDGQNQFLWVGRDAVPALVMDVFGLEDKTLLKQGKSSVPVLDNEFNERLRAVIEKSKDHRAKGCGSITVPSLYVIREDGEPSLKLWAQTLLVEDRADQGVSVQQWMGLLREKVSEPVAAVTPLILSTWPD</sequence>
<dbReference type="InterPro" id="IPR012990">
    <property type="entry name" value="Beta-sandwich_Sec23_24"/>
</dbReference>
<gene>
    <name evidence="22" type="ORF">BDY21DRAFT_385719</name>
</gene>
<evidence type="ECO:0000256" key="15">
    <source>
        <dbReference type="ARBA" id="ARBA00025471"/>
    </source>
</evidence>
<evidence type="ECO:0000256" key="10">
    <source>
        <dbReference type="ARBA" id="ARBA00022892"/>
    </source>
</evidence>
<feature type="domain" description="Sec23/Sec24 helical" evidence="20">
    <location>
        <begin position="601"/>
        <end position="703"/>
    </location>
</feature>
<dbReference type="Pfam" id="PF04815">
    <property type="entry name" value="Sec23_helical"/>
    <property type="match status" value="1"/>
</dbReference>